<evidence type="ECO:0000256" key="4">
    <source>
        <dbReference type="SAM" id="MobiDB-lite"/>
    </source>
</evidence>
<dbReference type="InterPro" id="IPR003877">
    <property type="entry name" value="SPRY_dom"/>
</dbReference>
<feature type="region of interest" description="Disordered" evidence="4">
    <location>
        <begin position="1"/>
        <end position="58"/>
    </location>
</feature>
<gene>
    <name evidence="6" type="ORF">SmJEL517_g01807</name>
</gene>
<dbReference type="GO" id="GO:0048188">
    <property type="term" value="C:Set1C/COMPASS complex"/>
    <property type="evidence" value="ECO:0007669"/>
    <property type="project" value="InterPro"/>
</dbReference>
<dbReference type="EMBL" id="QEAO01000006">
    <property type="protein sequence ID" value="TPX35888.1"/>
    <property type="molecule type" value="Genomic_DNA"/>
</dbReference>
<evidence type="ECO:0000256" key="3">
    <source>
        <dbReference type="ARBA" id="ARBA00038149"/>
    </source>
</evidence>
<dbReference type="CDD" id="cd15489">
    <property type="entry name" value="PHD_SF"/>
    <property type="match status" value="1"/>
</dbReference>
<dbReference type="Pfam" id="PF00622">
    <property type="entry name" value="SPRY"/>
    <property type="match status" value="1"/>
</dbReference>
<feature type="domain" description="B30.2/SPRY" evidence="5">
    <location>
        <begin position="314"/>
        <end position="529"/>
    </location>
</feature>
<dbReference type="InterPro" id="IPR013320">
    <property type="entry name" value="ConA-like_dom_sf"/>
</dbReference>
<dbReference type="PROSITE" id="PS50188">
    <property type="entry name" value="B302_SPRY"/>
    <property type="match status" value="1"/>
</dbReference>
<accession>A0A507C958</accession>
<dbReference type="InterPro" id="IPR037353">
    <property type="entry name" value="ASH2"/>
</dbReference>
<keyword evidence="2" id="KW-0539">Nucleus</keyword>
<dbReference type="SUPFAM" id="SSF49899">
    <property type="entry name" value="Concanavalin A-like lectins/glucanases"/>
    <property type="match status" value="1"/>
</dbReference>
<reference evidence="6 7" key="1">
    <citation type="journal article" date="2019" name="Sci. Rep.">
        <title>Comparative genomics of chytrid fungi reveal insights into the obligate biotrophic and pathogenic lifestyle of Synchytrium endobioticum.</title>
        <authorList>
            <person name="van de Vossenberg B.T.L.H."/>
            <person name="Warris S."/>
            <person name="Nguyen H.D.T."/>
            <person name="van Gent-Pelzer M.P.E."/>
            <person name="Joly D.L."/>
            <person name="van de Geest H.C."/>
            <person name="Bonants P.J.M."/>
            <person name="Smith D.S."/>
            <person name="Levesque C.A."/>
            <person name="van der Lee T.A.J."/>
        </authorList>
    </citation>
    <scope>NUCLEOTIDE SEQUENCE [LARGE SCALE GENOMIC DNA]</scope>
    <source>
        <strain evidence="6 7">JEL517</strain>
    </source>
</reference>
<dbReference type="PANTHER" id="PTHR10598:SF0">
    <property type="entry name" value="SET1_ASH2 HISTONE METHYLTRANSFERASE COMPLEX SUBUNIT ASH2"/>
    <property type="match status" value="1"/>
</dbReference>
<feature type="compositionally biased region" description="Basic residues" evidence="4">
    <location>
        <begin position="298"/>
        <end position="308"/>
    </location>
</feature>
<dbReference type="PANTHER" id="PTHR10598">
    <property type="entry name" value="SET1/ASH2 HISTONE METHYLTRANSFERASE COMPLEX SUBUNIT ASH2"/>
    <property type="match status" value="1"/>
</dbReference>
<name>A0A507C958_9FUNG</name>
<dbReference type="STRING" id="1806994.A0A507C958"/>
<dbReference type="AlphaFoldDB" id="A0A507C958"/>
<feature type="region of interest" description="Disordered" evidence="4">
    <location>
        <begin position="606"/>
        <end position="633"/>
    </location>
</feature>
<dbReference type="Gene3D" id="3.90.980.20">
    <property type="match status" value="1"/>
</dbReference>
<evidence type="ECO:0000313" key="7">
    <source>
        <dbReference type="Proteomes" id="UP000319731"/>
    </source>
</evidence>
<comment type="similarity">
    <text evidence="3">Belongs to the cclA family.</text>
</comment>
<evidence type="ECO:0000313" key="6">
    <source>
        <dbReference type="EMBL" id="TPX35888.1"/>
    </source>
</evidence>
<organism evidence="6 7">
    <name type="scientific">Synchytrium microbalum</name>
    <dbReference type="NCBI Taxonomy" id="1806994"/>
    <lineage>
        <taxon>Eukaryota</taxon>
        <taxon>Fungi</taxon>
        <taxon>Fungi incertae sedis</taxon>
        <taxon>Chytridiomycota</taxon>
        <taxon>Chytridiomycota incertae sedis</taxon>
        <taxon>Chytridiomycetes</taxon>
        <taxon>Synchytriales</taxon>
        <taxon>Synchytriaceae</taxon>
        <taxon>Synchytrium</taxon>
    </lineage>
</organism>
<comment type="subcellular location">
    <subcellularLocation>
        <location evidence="1">Nucleus</location>
    </subcellularLocation>
</comment>
<dbReference type="GeneID" id="42003032"/>
<feature type="compositionally biased region" description="Basic and acidic residues" evidence="4">
    <location>
        <begin position="247"/>
        <end position="258"/>
    </location>
</feature>
<proteinExistence type="inferred from homology"/>
<feature type="region of interest" description="Disordered" evidence="4">
    <location>
        <begin position="247"/>
        <end position="327"/>
    </location>
</feature>
<dbReference type="CDD" id="cd12872">
    <property type="entry name" value="SPRY_Ash2"/>
    <property type="match status" value="1"/>
</dbReference>
<keyword evidence="7" id="KW-1185">Reference proteome</keyword>
<sequence>MEENRPMGSVPEQVSEHAETKEARPSESLIDKEVRKRKRVEPKIASVPPEKEKSGKGKMCCNEAKDSRWPLLSCKKCGKKYHIECIDAIKGWKEKPLFADGFYTLKCRDCTHGIEVIRRTPVSWIEIVNLAIYNMTYTKPTSKQGPDGRKYYHWRDDIHVFVDENWDRFWIRDKFPTWRNTVTSCLSTAPRFVSGTKHFNNEQGYWAMDQMVFPIDLTEKKKRDATFDIAPDGTLVAIPGVSKLYSKERNGEAKKPKIDPTTGEPRKKKKKKHENGDEPGKSKRRKEKEEGADTVSRRAPKAKRKKKHPLEPKDDRVGITMYPDIDNPDMDARMSTETTHAAPQMVISDDGLTVYNEKGYRMAKATHGVWEGEWYFEVKINEPLTEKGHLRIGWSQISGDLQAPCGYDAYSYSYRNSDGALFHQAKARENAPELFSAGYKPGDVIGVSISLPAPEKMKLLLARLWNPTEVYMPFRSRPMEIALGSEIRYYKNGVDLGAAFSNLFVGKYYPAISSYFGGSATLNFGPDFAHPCPSIYRPISDSGDLDTWMDLVYGPADAPNEPTVEKSSADQQVIVVEGLEGTSHDLTSKQQPSMSISNLLNDFMPEPVTSPPRRLSDGDGVYNGGDNGTYPGEDERLVQELDVEMDHFKWSKD</sequence>
<dbReference type="GO" id="GO:0000976">
    <property type="term" value="F:transcription cis-regulatory region binding"/>
    <property type="evidence" value="ECO:0007669"/>
    <property type="project" value="TreeGrafter"/>
</dbReference>
<evidence type="ECO:0000259" key="5">
    <source>
        <dbReference type="PROSITE" id="PS50188"/>
    </source>
</evidence>
<comment type="caution">
    <text evidence="6">The sequence shown here is derived from an EMBL/GenBank/DDBJ whole genome shotgun (WGS) entry which is preliminary data.</text>
</comment>
<dbReference type="Proteomes" id="UP000319731">
    <property type="component" value="Unassembled WGS sequence"/>
</dbReference>
<dbReference type="InterPro" id="IPR001870">
    <property type="entry name" value="B30.2/SPRY"/>
</dbReference>
<dbReference type="SMART" id="SM00449">
    <property type="entry name" value="SPRY"/>
    <property type="match status" value="1"/>
</dbReference>
<dbReference type="RefSeq" id="XP_031026273.1">
    <property type="nucleotide sequence ID" value="XM_031167735.1"/>
</dbReference>
<feature type="compositionally biased region" description="Basic and acidic residues" evidence="4">
    <location>
        <begin position="274"/>
        <end position="291"/>
    </location>
</feature>
<dbReference type="Gene3D" id="2.60.120.920">
    <property type="match status" value="1"/>
</dbReference>
<protein>
    <recommendedName>
        <fullName evidence="5">B30.2/SPRY domain-containing protein</fullName>
    </recommendedName>
</protein>
<evidence type="ECO:0000256" key="2">
    <source>
        <dbReference type="ARBA" id="ARBA00023242"/>
    </source>
</evidence>
<dbReference type="InterPro" id="IPR043136">
    <property type="entry name" value="B30.2/SPRY_sf"/>
</dbReference>
<evidence type="ECO:0000256" key="1">
    <source>
        <dbReference type="ARBA" id="ARBA00004123"/>
    </source>
</evidence>
<dbReference type="OrthoDB" id="21243at2759"/>
<feature type="compositionally biased region" description="Basic and acidic residues" evidence="4">
    <location>
        <begin position="14"/>
        <end position="34"/>
    </location>
</feature>